<evidence type="ECO:0000313" key="16">
    <source>
        <dbReference type="Proteomes" id="UP000006054"/>
    </source>
</evidence>
<dbReference type="GO" id="GO:0005524">
    <property type="term" value="F:ATP binding"/>
    <property type="evidence" value="ECO:0007669"/>
    <property type="project" value="UniProtKB-UniRule"/>
</dbReference>
<dbReference type="KEGG" id="fli:Fleli_0001"/>
<dbReference type="InterPro" id="IPR038454">
    <property type="entry name" value="DnaA_N_sf"/>
</dbReference>
<comment type="subcellular location">
    <subcellularLocation>
        <location evidence="8">Cytoplasm</location>
    </subcellularLocation>
</comment>
<dbReference type="GO" id="GO:0006270">
    <property type="term" value="P:DNA replication initiation"/>
    <property type="evidence" value="ECO:0007669"/>
    <property type="project" value="UniProtKB-UniRule"/>
</dbReference>
<comment type="function">
    <text evidence="8 10">Plays an essential role in the initiation and regulation of chromosomal replication. ATP-DnaA binds to the origin of replication (oriC) to initiate formation of the DNA replication initiation complex once per cell cycle. Binds the DnaA box (a 9 base pair repeat at the origin) and separates the double-stranded (ds)DNA. Forms a right-handed helical filament on oriC DNA; dsDNA binds to the exterior of the filament while single-stranded (ss)DNA is stabiized in the filament's interior. The ATP-DnaA-oriC complex binds and stabilizes one strand of the AT-rich DNA unwinding element (DUE), permitting loading of DNA polymerase. After initiation quickly degrades to an ADP-DnaA complex that is not apt for DNA replication. Binds acidic phospholipids.</text>
</comment>
<dbReference type="AlphaFoldDB" id="I4AEX8"/>
<dbReference type="InterPro" id="IPR003593">
    <property type="entry name" value="AAA+_ATPase"/>
</dbReference>
<feature type="compositionally biased region" description="Basic and acidic residues" evidence="12">
    <location>
        <begin position="211"/>
        <end position="223"/>
    </location>
</feature>
<evidence type="ECO:0000256" key="5">
    <source>
        <dbReference type="ARBA" id="ARBA00022840"/>
    </source>
</evidence>
<dbReference type="InterPro" id="IPR027417">
    <property type="entry name" value="P-loop_NTPase"/>
</dbReference>
<evidence type="ECO:0000256" key="9">
    <source>
        <dbReference type="NCBIfam" id="TIGR00362"/>
    </source>
</evidence>
<dbReference type="Pfam" id="PF08299">
    <property type="entry name" value="Bac_DnaA_C"/>
    <property type="match status" value="1"/>
</dbReference>
<dbReference type="RefSeq" id="WP_014795982.1">
    <property type="nucleotide sequence ID" value="NC_018018.1"/>
</dbReference>
<comment type="domain">
    <text evidence="8">Domain I is involved in oligomerization and binding regulators, domain II is flexibile and of varying length in different bacteria, domain III forms the AAA+ region, while domain IV binds dsDNA.</text>
</comment>
<name>I4AEX8_BERLS</name>
<dbReference type="Gene3D" id="3.30.300.180">
    <property type="match status" value="1"/>
</dbReference>
<dbReference type="SUPFAM" id="SSF52540">
    <property type="entry name" value="P-loop containing nucleoside triphosphate hydrolases"/>
    <property type="match status" value="1"/>
</dbReference>
<feature type="domain" description="AAA+ ATPase" evidence="13">
    <location>
        <begin position="325"/>
        <end position="459"/>
    </location>
</feature>
<evidence type="ECO:0000256" key="4">
    <source>
        <dbReference type="ARBA" id="ARBA00022741"/>
    </source>
</evidence>
<dbReference type="GO" id="GO:0003688">
    <property type="term" value="F:DNA replication origin binding"/>
    <property type="evidence" value="ECO:0007669"/>
    <property type="project" value="UniProtKB-UniRule"/>
</dbReference>
<dbReference type="CDD" id="cd00009">
    <property type="entry name" value="AAA"/>
    <property type="match status" value="1"/>
</dbReference>
<dbReference type="InterPro" id="IPR018312">
    <property type="entry name" value="Chromosome_initiator_DnaA_CS"/>
</dbReference>
<dbReference type="CDD" id="cd06571">
    <property type="entry name" value="Bac_DnaA_C"/>
    <property type="match status" value="1"/>
</dbReference>
<protein>
    <recommendedName>
        <fullName evidence="8 9">Chromosomal replication initiator protein DnaA</fullName>
    </recommendedName>
</protein>
<feature type="compositionally biased region" description="Low complexity" evidence="12">
    <location>
        <begin position="160"/>
        <end position="171"/>
    </location>
</feature>
<dbReference type="Pfam" id="PF00308">
    <property type="entry name" value="Bac_DnaA"/>
    <property type="match status" value="1"/>
</dbReference>
<feature type="domain" description="Chromosomal replication initiator DnaA C-terminal" evidence="14">
    <location>
        <begin position="538"/>
        <end position="607"/>
    </location>
</feature>
<feature type="region of interest" description="Domain I, interacts with DnaA modulators" evidence="8">
    <location>
        <begin position="1"/>
        <end position="150"/>
    </location>
</feature>
<feature type="compositionally biased region" description="Polar residues" evidence="12">
    <location>
        <begin position="262"/>
        <end position="286"/>
    </location>
</feature>
<evidence type="ECO:0000256" key="8">
    <source>
        <dbReference type="HAMAP-Rule" id="MF_00377"/>
    </source>
</evidence>
<reference evidence="16" key="1">
    <citation type="submission" date="2012-06" db="EMBL/GenBank/DDBJ databases">
        <title>The complete genome of Flexibacter litoralis DSM 6794.</title>
        <authorList>
            <person name="Lucas S."/>
            <person name="Copeland A."/>
            <person name="Lapidus A."/>
            <person name="Glavina del Rio T."/>
            <person name="Dalin E."/>
            <person name="Tice H."/>
            <person name="Bruce D."/>
            <person name="Goodwin L."/>
            <person name="Pitluck S."/>
            <person name="Peters L."/>
            <person name="Ovchinnikova G."/>
            <person name="Lu M."/>
            <person name="Kyrpides N."/>
            <person name="Mavromatis K."/>
            <person name="Ivanova N."/>
            <person name="Brettin T."/>
            <person name="Detter J.C."/>
            <person name="Han C."/>
            <person name="Larimer F."/>
            <person name="Land M."/>
            <person name="Hauser L."/>
            <person name="Markowitz V."/>
            <person name="Cheng J.-F."/>
            <person name="Hugenholtz P."/>
            <person name="Woyke T."/>
            <person name="Wu D."/>
            <person name="Spring S."/>
            <person name="Lang E."/>
            <person name="Kopitz M."/>
            <person name="Brambilla E."/>
            <person name="Klenk H.-P."/>
            <person name="Eisen J.A."/>
        </authorList>
    </citation>
    <scope>NUCLEOTIDE SEQUENCE [LARGE SCALE GENOMIC DNA]</scope>
    <source>
        <strain evidence="16">ATCC 23117 / DSM 6794 / NBRC 15988 / NCIMB 1366 / Sio-4</strain>
    </source>
</reference>
<dbReference type="InterPro" id="IPR013317">
    <property type="entry name" value="DnaA_dom"/>
</dbReference>
<dbReference type="Pfam" id="PF11638">
    <property type="entry name" value="DnaA_N"/>
    <property type="match status" value="1"/>
</dbReference>
<dbReference type="Proteomes" id="UP000006054">
    <property type="component" value="Chromosome"/>
</dbReference>
<feature type="binding site" evidence="8">
    <location>
        <position position="340"/>
    </location>
    <ligand>
        <name>ATP</name>
        <dbReference type="ChEBI" id="CHEBI:30616"/>
    </ligand>
</feature>
<dbReference type="eggNOG" id="COG0593">
    <property type="taxonomic scope" value="Bacteria"/>
</dbReference>
<feature type="binding site" evidence="8">
    <location>
        <position position="336"/>
    </location>
    <ligand>
        <name>ATP</name>
        <dbReference type="ChEBI" id="CHEBI:30616"/>
    </ligand>
</feature>
<proteinExistence type="inferred from homology"/>
<dbReference type="InterPro" id="IPR020591">
    <property type="entry name" value="Chromosome_initiator_DnaA-like"/>
</dbReference>
<keyword evidence="5 8" id="KW-0067">ATP-binding</keyword>
<dbReference type="Gene3D" id="3.40.50.300">
    <property type="entry name" value="P-loop containing nucleotide triphosphate hydrolases"/>
    <property type="match status" value="1"/>
</dbReference>
<feature type="binding site" evidence="8">
    <location>
        <position position="339"/>
    </location>
    <ligand>
        <name>ATP</name>
        <dbReference type="ChEBI" id="CHEBI:30616"/>
    </ligand>
</feature>
<dbReference type="PRINTS" id="PR00051">
    <property type="entry name" value="DNAA"/>
</dbReference>
<feature type="region of interest" description="Disordered" evidence="12">
    <location>
        <begin position="160"/>
        <end position="286"/>
    </location>
</feature>
<evidence type="ECO:0000256" key="2">
    <source>
        <dbReference type="ARBA" id="ARBA00022490"/>
    </source>
</evidence>
<feature type="compositionally biased region" description="Low complexity" evidence="12">
    <location>
        <begin position="246"/>
        <end position="261"/>
    </location>
</feature>
<dbReference type="PANTHER" id="PTHR30050">
    <property type="entry name" value="CHROMOSOMAL REPLICATION INITIATOR PROTEIN DNAA"/>
    <property type="match status" value="1"/>
</dbReference>
<dbReference type="GO" id="GO:0005886">
    <property type="term" value="C:plasma membrane"/>
    <property type="evidence" value="ECO:0007669"/>
    <property type="project" value="TreeGrafter"/>
</dbReference>
<dbReference type="GO" id="GO:0008289">
    <property type="term" value="F:lipid binding"/>
    <property type="evidence" value="ECO:0007669"/>
    <property type="project" value="UniProtKB-KW"/>
</dbReference>
<evidence type="ECO:0000259" key="14">
    <source>
        <dbReference type="SMART" id="SM00760"/>
    </source>
</evidence>
<dbReference type="InterPro" id="IPR001957">
    <property type="entry name" value="Chromosome_initiator_DnaA"/>
</dbReference>
<accession>I4AEX8</accession>
<keyword evidence="16" id="KW-1185">Reference proteome</keyword>
<evidence type="ECO:0000256" key="10">
    <source>
        <dbReference type="RuleBase" id="RU000577"/>
    </source>
</evidence>
<comment type="caution">
    <text evidence="8">Lacks conserved residue(s) required for the propagation of feature annotation.</text>
</comment>
<evidence type="ECO:0000256" key="6">
    <source>
        <dbReference type="ARBA" id="ARBA00023121"/>
    </source>
</evidence>
<comment type="similarity">
    <text evidence="1 8 11">Belongs to the DnaA family.</text>
</comment>
<dbReference type="Gene3D" id="1.10.1750.10">
    <property type="match status" value="1"/>
</dbReference>
<dbReference type="SMART" id="SM00760">
    <property type="entry name" value="Bac_DnaA_C"/>
    <property type="match status" value="1"/>
</dbReference>
<dbReference type="HOGENOM" id="CLU_026910_3_0_10"/>
<dbReference type="STRING" id="880071.Fleli_0001"/>
<feature type="compositionally biased region" description="Polar residues" evidence="12">
    <location>
        <begin position="183"/>
        <end position="208"/>
    </location>
</feature>
<evidence type="ECO:0000256" key="1">
    <source>
        <dbReference type="ARBA" id="ARBA00006583"/>
    </source>
</evidence>
<dbReference type="PANTHER" id="PTHR30050:SF2">
    <property type="entry name" value="CHROMOSOMAL REPLICATION INITIATOR PROTEIN DNAA"/>
    <property type="match status" value="1"/>
</dbReference>
<evidence type="ECO:0000256" key="7">
    <source>
        <dbReference type="ARBA" id="ARBA00023125"/>
    </source>
</evidence>
<feature type="binding site" evidence="8">
    <location>
        <position position="338"/>
    </location>
    <ligand>
        <name>ATP</name>
        <dbReference type="ChEBI" id="CHEBI:30616"/>
    </ligand>
</feature>
<comment type="subunit">
    <text evidence="8">Oligomerizes as a right-handed, spiral filament on DNA at oriC.</text>
</comment>
<keyword evidence="7 8" id="KW-0238">DNA-binding</keyword>
<dbReference type="HAMAP" id="MF_00377">
    <property type="entry name" value="DnaA_bact"/>
    <property type="match status" value="1"/>
</dbReference>
<dbReference type="NCBIfam" id="TIGR00362">
    <property type="entry name" value="DnaA"/>
    <property type="match status" value="1"/>
</dbReference>
<keyword evidence="6 8" id="KW-0446">Lipid-binding</keyword>
<sequence length="631" mass="72013">MVSLSQQNTAISLNPHAANSGGYKDCQTVWLRCLEIIKTEIPEQSFNTWFMPIRPLRLRQNILTIQVPSLYFYEFLEEHYVLVLRKAIIEQLGTNGKLEYSLLPEKQQRPLFDTSFERNIESQNQQNQALQKNSFASSSNFTNNEEENSATASGQASLFQNQNSSQQNTNQKETDSDNPIILNGNSNYESATSRNQLNTNSNSEQVTRQGHRLEHEKENELETRQQTNLENRQSHQSNRTHQSAPQLQKSSNFQSSNSGQSYHQNQTQNRNKIQQQSDFRPVKTTQELPHNLNARYTFDTFVEGECNSVAFAAGRAIAKNPGRTSFHPLVLYGGVGLGKTHLAHAIGNRILEQYPEKRVVYVSADQFANDFVASVREQQITQFTEQYYHLDVLIVDDIQFLCDKVKTQESFFHIFNHLHSAGKQIIMTSDCAPAQMRGLQERLLSRFKWGAILDLKIPDEETRKAIIYTKLQGYESQVSLDVIDFLAKSVTTNVRELEGVITSLLAKSSLADMSITLDLARQALGAVVAHQNETHELSIDAIEEIVAAFFQVTLEQLKGKTRKKEIAIARQFAMYLTKEYTDLPLKAIGWHFGKRDHSTVIHACKVVPLKMEKEESYKKTFDEIIKRIEQL</sequence>
<dbReference type="SUPFAM" id="SSF48295">
    <property type="entry name" value="TrpR-like"/>
    <property type="match status" value="1"/>
</dbReference>
<dbReference type="InterPro" id="IPR013159">
    <property type="entry name" value="DnaA_C"/>
</dbReference>
<dbReference type="PROSITE" id="PS01008">
    <property type="entry name" value="DNAA"/>
    <property type="match status" value="1"/>
</dbReference>
<dbReference type="InterPro" id="IPR024633">
    <property type="entry name" value="DnaA_N_dom"/>
</dbReference>
<evidence type="ECO:0000256" key="11">
    <source>
        <dbReference type="RuleBase" id="RU004227"/>
    </source>
</evidence>
<keyword evidence="3 8" id="KW-0235">DNA replication</keyword>
<keyword evidence="4 8" id="KW-0547">Nucleotide-binding</keyword>
<dbReference type="FunFam" id="3.40.50.300:FF:000668">
    <property type="entry name" value="Chromosomal replication initiator protein DnaA"/>
    <property type="match status" value="1"/>
</dbReference>
<dbReference type="InterPro" id="IPR010921">
    <property type="entry name" value="Trp_repressor/repl_initiator"/>
</dbReference>
<evidence type="ECO:0000313" key="15">
    <source>
        <dbReference type="EMBL" id="AFM02513.1"/>
    </source>
</evidence>
<evidence type="ECO:0000256" key="3">
    <source>
        <dbReference type="ARBA" id="ARBA00022705"/>
    </source>
</evidence>
<dbReference type="SMART" id="SM00382">
    <property type="entry name" value="AAA"/>
    <property type="match status" value="1"/>
</dbReference>
<dbReference type="EMBL" id="CP003345">
    <property type="protein sequence ID" value="AFM02513.1"/>
    <property type="molecule type" value="Genomic_DNA"/>
</dbReference>
<gene>
    <name evidence="8" type="primary">dnaA</name>
    <name evidence="15" type="ordered locus">Fleli_0001</name>
</gene>
<organism evidence="15 16">
    <name type="scientific">Bernardetia litoralis (strain ATCC 23117 / DSM 6794 / NBRC 15988 / NCIMB 1366 / Fx l1 / Sio-4)</name>
    <name type="common">Flexibacter litoralis</name>
    <dbReference type="NCBI Taxonomy" id="880071"/>
    <lineage>
        <taxon>Bacteria</taxon>
        <taxon>Pseudomonadati</taxon>
        <taxon>Bacteroidota</taxon>
        <taxon>Cytophagia</taxon>
        <taxon>Cytophagales</taxon>
        <taxon>Bernardetiaceae</taxon>
        <taxon>Bernardetia</taxon>
    </lineage>
</organism>
<dbReference type="PATRIC" id="fig|880071.3.peg.1"/>
<evidence type="ECO:0000256" key="12">
    <source>
        <dbReference type="SAM" id="MobiDB-lite"/>
    </source>
</evidence>
<dbReference type="GO" id="GO:0005737">
    <property type="term" value="C:cytoplasm"/>
    <property type="evidence" value="ECO:0007669"/>
    <property type="project" value="UniProtKB-SubCell"/>
</dbReference>
<dbReference type="GO" id="GO:0006275">
    <property type="term" value="P:regulation of DNA replication"/>
    <property type="evidence" value="ECO:0007669"/>
    <property type="project" value="UniProtKB-UniRule"/>
</dbReference>
<feature type="region of interest" description="Domain IV, binds dsDNA" evidence="8">
    <location>
        <begin position="509"/>
        <end position="631"/>
    </location>
</feature>
<feature type="compositionally biased region" description="Polar residues" evidence="12">
    <location>
        <begin position="224"/>
        <end position="245"/>
    </location>
</feature>
<keyword evidence="2 8" id="KW-0963">Cytoplasm</keyword>
<dbReference type="OrthoDB" id="9807019at2"/>
<evidence type="ECO:0000259" key="13">
    <source>
        <dbReference type="SMART" id="SM00382"/>
    </source>
</evidence>
<dbReference type="Gene3D" id="1.10.8.60">
    <property type="match status" value="1"/>
</dbReference>